<reference evidence="9 10" key="1">
    <citation type="submission" date="2017-09" db="EMBL/GenBank/DDBJ databases">
        <title>Depth-based differentiation of microbial function through sediment-hosted aquifers and enrichment of novel symbionts in the deep terrestrial subsurface.</title>
        <authorList>
            <person name="Probst A.J."/>
            <person name="Ladd B."/>
            <person name="Jarett J.K."/>
            <person name="Geller-Mcgrath D.E."/>
            <person name="Sieber C.M."/>
            <person name="Emerson J.B."/>
            <person name="Anantharaman K."/>
            <person name="Thomas B.C."/>
            <person name="Malmstrom R."/>
            <person name="Stieglmeier M."/>
            <person name="Klingl A."/>
            <person name="Woyke T."/>
            <person name="Ryan C.M."/>
            <person name="Banfield J.F."/>
        </authorList>
    </citation>
    <scope>NUCLEOTIDE SEQUENCE [LARGE SCALE GENOMIC DNA]</scope>
    <source>
        <strain evidence="9">CG10_big_fil_rev_8_21_14_0_10_32_10</strain>
    </source>
</reference>
<dbReference type="InterPro" id="IPR004358">
    <property type="entry name" value="Sig_transdc_His_kin-like_C"/>
</dbReference>
<evidence type="ECO:0000259" key="8">
    <source>
        <dbReference type="PROSITE" id="PS50109"/>
    </source>
</evidence>
<sequence>MFKSAKIKLTATYLVIVMSITLSFSVFVYTGVNEATKKALGRQRIRIERQFYEREGPRIIFEPYNEETLNEIRIKTIYDLIGLNILILVISGSLGYVFASKTLAPIEKMIEKQKRFISDAAHELKTPLTSMKVDLEVNLRDKNLKLKYAKKILQRTIHEIDAMNDLTNYLLQKSKYQNISEKDNKKIQLKAIIEEAISKLKTKTEEKNIKITKYIGNELVYGNKNRLKEVFINIIDNAIKYSENNKNISIRTSVKNNEVKIKIVDHGKGISKEDIERIFDPFYRSDKARTNSKIEGYGLGLSIAKEIIEEHQGTIVVKSKLNRGSTFIVSLPKTN</sequence>
<dbReference type="EMBL" id="PCXU01000035">
    <property type="protein sequence ID" value="PIR43195.1"/>
    <property type="molecule type" value="Genomic_DNA"/>
</dbReference>
<keyword evidence="6" id="KW-0902">Two-component regulatory system</keyword>
<keyword evidence="5" id="KW-0418">Kinase</keyword>
<dbReference type="SMART" id="SM00388">
    <property type="entry name" value="HisKA"/>
    <property type="match status" value="1"/>
</dbReference>
<feature type="transmembrane region" description="Helical" evidence="7">
    <location>
        <begin position="77"/>
        <end position="99"/>
    </location>
</feature>
<dbReference type="Proteomes" id="UP000230214">
    <property type="component" value="Unassembled WGS sequence"/>
</dbReference>
<evidence type="ECO:0000256" key="4">
    <source>
        <dbReference type="ARBA" id="ARBA00022679"/>
    </source>
</evidence>
<evidence type="ECO:0000313" key="9">
    <source>
        <dbReference type="EMBL" id="PIR43195.1"/>
    </source>
</evidence>
<dbReference type="Gene3D" id="3.30.565.10">
    <property type="entry name" value="Histidine kinase-like ATPase, C-terminal domain"/>
    <property type="match status" value="1"/>
</dbReference>
<comment type="catalytic activity">
    <reaction evidence="1">
        <text>ATP + protein L-histidine = ADP + protein N-phospho-L-histidine.</text>
        <dbReference type="EC" id="2.7.13.3"/>
    </reaction>
</comment>
<evidence type="ECO:0000256" key="7">
    <source>
        <dbReference type="SAM" id="Phobius"/>
    </source>
</evidence>
<dbReference type="CDD" id="cd00082">
    <property type="entry name" value="HisKA"/>
    <property type="match status" value="1"/>
</dbReference>
<comment type="caution">
    <text evidence="9">The sequence shown here is derived from an EMBL/GenBank/DDBJ whole genome shotgun (WGS) entry which is preliminary data.</text>
</comment>
<dbReference type="PANTHER" id="PTHR45453:SF1">
    <property type="entry name" value="PHOSPHATE REGULON SENSOR PROTEIN PHOR"/>
    <property type="match status" value="1"/>
</dbReference>
<dbReference type="Gene3D" id="1.10.287.130">
    <property type="match status" value="1"/>
</dbReference>
<dbReference type="GO" id="GO:0005886">
    <property type="term" value="C:plasma membrane"/>
    <property type="evidence" value="ECO:0007669"/>
    <property type="project" value="TreeGrafter"/>
</dbReference>
<evidence type="ECO:0000313" key="10">
    <source>
        <dbReference type="Proteomes" id="UP000230214"/>
    </source>
</evidence>
<evidence type="ECO:0000256" key="6">
    <source>
        <dbReference type="ARBA" id="ARBA00023012"/>
    </source>
</evidence>
<proteinExistence type="predicted"/>
<feature type="transmembrane region" description="Helical" evidence="7">
    <location>
        <begin position="12"/>
        <end position="32"/>
    </location>
</feature>
<dbReference type="Pfam" id="PF00512">
    <property type="entry name" value="HisKA"/>
    <property type="match status" value="1"/>
</dbReference>
<dbReference type="SMART" id="SM00387">
    <property type="entry name" value="HATPase_c"/>
    <property type="match status" value="1"/>
</dbReference>
<dbReference type="InterPro" id="IPR003661">
    <property type="entry name" value="HisK_dim/P_dom"/>
</dbReference>
<gene>
    <name evidence="9" type="ORF">COV24_04085</name>
</gene>
<dbReference type="GO" id="GO:0004721">
    <property type="term" value="F:phosphoprotein phosphatase activity"/>
    <property type="evidence" value="ECO:0007669"/>
    <property type="project" value="TreeGrafter"/>
</dbReference>
<protein>
    <recommendedName>
        <fullName evidence="2">histidine kinase</fullName>
        <ecNumber evidence="2">2.7.13.3</ecNumber>
    </recommendedName>
</protein>
<dbReference type="InterPro" id="IPR003594">
    <property type="entry name" value="HATPase_dom"/>
</dbReference>
<evidence type="ECO:0000256" key="2">
    <source>
        <dbReference type="ARBA" id="ARBA00012438"/>
    </source>
</evidence>
<keyword evidence="3" id="KW-0597">Phosphoprotein</keyword>
<dbReference type="PRINTS" id="PR00344">
    <property type="entry name" value="BCTRLSENSOR"/>
</dbReference>
<dbReference type="PROSITE" id="PS50109">
    <property type="entry name" value="HIS_KIN"/>
    <property type="match status" value="1"/>
</dbReference>
<evidence type="ECO:0000256" key="5">
    <source>
        <dbReference type="ARBA" id="ARBA00022777"/>
    </source>
</evidence>
<organism evidence="9 10">
    <name type="scientific">candidate division WWE3 bacterium CG10_big_fil_rev_8_21_14_0_10_32_10</name>
    <dbReference type="NCBI Taxonomy" id="1975090"/>
    <lineage>
        <taxon>Bacteria</taxon>
        <taxon>Katanobacteria</taxon>
    </lineage>
</organism>
<keyword evidence="7" id="KW-0812">Transmembrane</keyword>
<dbReference type="GO" id="GO:0016036">
    <property type="term" value="P:cellular response to phosphate starvation"/>
    <property type="evidence" value="ECO:0007669"/>
    <property type="project" value="TreeGrafter"/>
</dbReference>
<dbReference type="InterPro" id="IPR036890">
    <property type="entry name" value="HATPase_C_sf"/>
</dbReference>
<name>A0A2H0RBK4_UNCKA</name>
<dbReference type="InterPro" id="IPR005467">
    <property type="entry name" value="His_kinase_dom"/>
</dbReference>
<evidence type="ECO:0000256" key="3">
    <source>
        <dbReference type="ARBA" id="ARBA00022553"/>
    </source>
</evidence>
<dbReference type="Pfam" id="PF02518">
    <property type="entry name" value="HATPase_c"/>
    <property type="match status" value="1"/>
</dbReference>
<dbReference type="PANTHER" id="PTHR45453">
    <property type="entry name" value="PHOSPHATE REGULON SENSOR PROTEIN PHOR"/>
    <property type="match status" value="1"/>
</dbReference>
<dbReference type="InterPro" id="IPR050351">
    <property type="entry name" value="BphY/WalK/GraS-like"/>
</dbReference>
<dbReference type="EC" id="2.7.13.3" evidence="2"/>
<dbReference type="AlphaFoldDB" id="A0A2H0RBK4"/>
<keyword evidence="7" id="KW-1133">Transmembrane helix</keyword>
<keyword evidence="7" id="KW-0472">Membrane</keyword>
<keyword evidence="4" id="KW-0808">Transferase</keyword>
<feature type="domain" description="Histidine kinase" evidence="8">
    <location>
        <begin position="119"/>
        <end position="335"/>
    </location>
</feature>
<dbReference type="SUPFAM" id="SSF55874">
    <property type="entry name" value="ATPase domain of HSP90 chaperone/DNA topoisomerase II/histidine kinase"/>
    <property type="match status" value="1"/>
</dbReference>
<dbReference type="SUPFAM" id="SSF47384">
    <property type="entry name" value="Homodimeric domain of signal transducing histidine kinase"/>
    <property type="match status" value="1"/>
</dbReference>
<evidence type="ECO:0000256" key="1">
    <source>
        <dbReference type="ARBA" id="ARBA00000085"/>
    </source>
</evidence>
<accession>A0A2H0RBK4</accession>
<dbReference type="GO" id="GO:0000155">
    <property type="term" value="F:phosphorelay sensor kinase activity"/>
    <property type="evidence" value="ECO:0007669"/>
    <property type="project" value="InterPro"/>
</dbReference>
<dbReference type="InterPro" id="IPR036097">
    <property type="entry name" value="HisK_dim/P_sf"/>
</dbReference>
<dbReference type="FunFam" id="3.30.565.10:FF:000006">
    <property type="entry name" value="Sensor histidine kinase WalK"/>
    <property type="match status" value="1"/>
</dbReference>